<feature type="domain" description="Core-binding (CB)" evidence="8">
    <location>
        <begin position="161"/>
        <end position="243"/>
    </location>
</feature>
<dbReference type="InterPro" id="IPR044068">
    <property type="entry name" value="CB"/>
</dbReference>
<evidence type="ECO:0000313" key="10">
    <source>
        <dbReference type="Proteomes" id="UP001620461"/>
    </source>
</evidence>
<reference evidence="9 10" key="1">
    <citation type="submission" date="2020-10" db="EMBL/GenBank/DDBJ databases">
        <title>Phylogeny of dyella-like bacteria.</title>
        <authorList>
            <person name="Fu J."/>
        </authorList>
    </citation>
    <scope>NUCLEOTIDE SEQUENCE [LARGE SCALE GENOMIC DNA]</scope>
    <source>
        <strain evidence="9 10">JP1</strain>
    </source>
</reference>
<dbReference type="GO" id="GO:0003677">
    <property type="term" value="F:DNA binding"/>
    <property type="evidence" value="ECO:0007669"/>
    <property type="project" value="UniProtKB-KW"/>
</dbReference>
<evidence type="ECO:0000256" key="3">
    <source>
        <dbReference type="ARBA" id="ARBA00023125"/>
    </source>
</evidence>
<organism evidence="9 10">
    <name type="scientific">Dyella jejuensis</name>
    <dbReference type="NCBI Taxonomy" id="1432009"/>
    <lineage>
        <taxon>Bacteria</taxon>
        <taxon>Pseudomonadati</taxon>
        <taxon>Pseudomonadota</taxon>
        <taxon>Gammaproteobacteria</taxon>
        <taxon>Lysobacterales</taxon>
        <taxon>Rhodanobacteraceae</taxon>
        <taxon>Dyella</taxon>
    </lineage>
</organism>
<sequence length="466" mass="53387">MFFVSRRTGMFPKVSRILWGKAWGKAAARCKLPHGGGLEKMLPKSQPKESQRFSSTDYPMPGTLSNESIRDAEPCEKKYWLADELNNLYVLVMPSGAKYWKFRYRHSGKNDEVTVGKPYPRMLLSAARTEARRLQVLVDKGINPREEKKRKKQAAKQSAANTFAEAANAWHAFRAQAWKIRTTKQVREYLDKDLLPAFGRNRLDAITTEMLADLVHRISNERAAPDVAKKVRQWLRAIYEYARAKNWTNADPVRDLHAITLIRTESAPYPHIAFEELPAFLLALKNVKASPLVKCATYLALWTANRPGVTRTIRWSEIDLEKGLWTIKKGRDEMKLGYRHVTPLSSQAVAALHQIHKVTGTFEHVFIGRNDPSKPMSDTAVGQMLKRMGYGGRQTMHGFRHVVSSALNRKGYAPDHIERQLAHKDPDKMRGVYNTEPYLDDRGKMLQEWADILDSLFQPIVCQFDW</sequence>
<accession>A0ABW8JLN6</accession>
<feature type="region of interest" description="Disordered" evidence="6">
    <location>
        <begin position="37"/>
        <end position="67"/>
    </location>
</feature>
<dbReference type="EMBL" id="JADIKJ010000022">
    <property type="protein sequence ID" value="MFK2902029.1"/>
    <property type="molecule type" value="Genomic_DNA"/>
</dbReference>
<keyword evidence="2" id="KW-0229">DNA integration</keyword>
<keyword evidence="10" id="KW-1185">Reference proteome</keyword>
<dbReference type="InterPro" id="IPR053876">
    <property type="entry name" value="Phage_int_M"/>
</dbReference>
<dbReference type="InterPro" id="IPR025166">
    <property type="entry name" value="Integrase_DNA_bind_dom"/>
</dbReference>
<evidence type="ECO:0000259" key="7">
    <source>
        <dbReference type="PROSITE" id="PS51898"/>
    </source>
</evidence>
<keyword evidence="4" id="KW-0233">DNA recombination</keyword>
<dbReference type="Gene3D" id="1.10.150.130">
    <property type="match status" value="1"/>
</dbReference>
<proteinExistence type="inferred from homology"/>
<dbReference type="Gene3D" id="1.10.443.10">
    <property type="entry name" value="Intergrase catalytic core"/>
    <property type="match status" value="1"/>
</dbReference>
<dbReference type="InterPro" id="IPR013762">
    <property type="entry name" value="Integrase-like_cat_sf"/>
</dbReference>
<dbReference type="PROSITE" id="PS51898">
    <property type="entry name" value="TYR_RECOMBINASE"/>
    <property type="match status" value="1"/>
</dbReference>
<protein>
    <submittedName>
        <fullName evidence="9">Integrase arm-type DNA-binding domain-containing protein</fullName>
    </submittedName>
</protein>
<evidence type="ECO:0000256" key="2">
    <source>
        <dbReference type="ARBA" id="ARBA00022908"/>
    </source>
</evidence>
<dbReference type="Pfam" id="PF00589">
    <property type="entry name" value="Phage_integrase"/>
    <property type="match status" value="1"/>
</dbReference>
<dbReference type="Pfam" id="PF13356">
    <property type="entry name" value="Arm-DNA-bind_3"/>
    <property type="match status" value="1"/>
</dbReference>
<dbReference type="SUPFAM" id="SSF56349">
    <property type="entry name" value="DNA breaking-rejoining enzymes"/>
    <property type="match status" value="1"/>
</dbReference>
<evidence type="ECO:0000256" key="5">
    <source>
        <dbReference type="PROSITE-ProRule" id="PRU01248"/>
    </source>
</evidence>
<dbReference type="InterPro" id="IPR011010">
    <property type="entry name" value="DNA_brk_join_enz"/>
</dbReference>
<evidence type="ECO:0000256" key="1">
    <source>
        <dbReference type="ARBA" id="ARBA00008857"/>
    </source>
</evidence>
<gene>
    <name evidence="9" type="ORF">ISP15_16955</name>
</gene>
<evidence type="ECO:0000259" key="8">
    <source>
        <dbReference type="PROSITE" id="PS51900"/>
    </source>
</evidence>
<dbReference type="InterPro" id="IPR038488">
    <property type="entry name" value="Integrase_DNA-bd_sf"/>
</dbReference>
<dbReference type="CDD" id="cd00801">
    <property type="entry name" value="INT_P4_C"/>
    <property type="match status" value="1"/>
</dbReference>
<dbReference type="InterPro" id="IPR050808">
    <property type="entry name" value="Phage_Integrase"/>
</dbReference>
<dbReference type="PANTHER" id="PTHR30629">
    <property type="entry name" value="PROPHAGE INTEGRASE"/>
    <property type="match status" value="1"/>
</dbReference>
<name>A0ABW8JLN6_9GAMM</name>
<dbReference type="InterPro" id="IPR002104">
    <property type="entry name" value="Integrase_catalytic"/>
</dbReference>
<evidence type="ECO:0000256" key="6">
    <source>
        <dbReference type="SAM" id="MobiDB-lite"/>
    </source>
</evidence>
<evidence type="ECO:0000313" key="9">
    <source>
        <dbReference type="EMBL" id="MFK2902029.1"/>
    </source>
</evidence>
<evidence type="ECO:0000256" key="4">
    <source>
        <dbReference type="ARBA" id="ARBA00023172"/>
    </source>
</evidence>
<dbReference type="Pfam" id="PF22022">
    <property type="entry name" value="Phage_int_M"/>
    <property type="match status" value="1"/>
</dbReference>
<dbReference type="Gene3D" id="3.30.160.390">
    <property type="entry name" value="Integrase, DNA-binding domain"/>
    <property type="match status" value="1"/>
</dbReference>
<dbReference type="Proteomes" id="UP001620461">
    <property type="component" value="Unassembled WGS sequence"/>
</dbReference>
<dbReference type="RefSeq" id="WP_404548993.1">
    <property type="nucleotide sequence ID" value="NZ_JADIKJ010000022.1"/>
</dbReference>
<comment type="caution">
    <text evidence="9">The sequence shown here is derived from an EMBL/GenBank/DDBJ whole genome shotgun (WGS) entry which is preliminary data.</text>
</comment>
<feature type="compositionally biased region" description="Polar residues" evidence="6">
    <location>
        <begin position="52"/>
        <end position="67"/>
    </location>
</feature>
<dbReference type="PROSITE" id="PS51900">
    <property type="entry name" value="CB"/>
    <property type="match status" value="1"/>
</dbReference>
<dbReference type="InterPro" id="IPR010998">
    <property type="entry name" value="Integrase_recombinase_N"/>
</dbReference>
<keyword evidence="3 5" id="KW-0238">DNA-binding</keyword>
<comment type="similarity">
    <text evidence="1">Belongs to the 'phage' integrase family.</text>
</comment>
<feature type="domain" description="Tyr recombinase" evidence="7">
    <location>
        <begin position="267"/>
        <end position="451"/>
    </location>
</feature>
<dbReference type="PANTHER" id="PTHR30629:SF2">
    <property type="entry name" value="PROPHAGE INTEGRASE INTS-RELATED"/>
    <property type="match status" value="1"/>
</dbReference>